<comment type="subunit">
    <text evidence="4 10">Interacts with host SGS3.</text>
</comment>
<evidence type="ECO:0000256" key="6">
    <source>
        <dbReference type="ARBA" id="ARBA00022581"/>
    </source>
</evidence>
<evidence type="ECO:0000256" key="7">
    <source>
        <dbReference type="ARBA" id="ARBA00022632"/>
    </source>
</evidence>
<evidence type="ECO:0000256" key="8">
    <source>
        <dbReference type="ARBA" id="ARBA00023200"/>
    </source>
</evidence>
<proteinExistence type="inferred from homology"/>
<evidence type="ECO:0000256" key="3">
    <source>
        <dbReference type="ARBA" id="ARBA00009397"/>
    </source>
</evidence>
<keyword evidence="8 10" id="KW-1035">Host cytoplasm</keyword>
<comment type="function">
    <text evidence="1 10">Through its interaction with host SGS3, acts as a suppressor of RNA-mediated gene silencing, also known as post-transcriptional gene silencing (PTGS), a mechanism of plant viral defense that limits the accumulation of viral RNAs.</text>
</comment>
<dbReference type="Pfam" id="PF01524">
    <property type="entry name" value="Gemini_V2"/>
    <property type="match status" value="1"/>
</dbReference>
<organism evidence="11">
    <name type="scientific">Horsegram yellow mosaic virus</name>
    <dbReference type="NCBI Taxonomy" id="263793"/>
    <lineage>
        <taxon>Viruses</taxon>
        <taxon>Monodnaviria</taxon>
        <taxon>Shotokuvirae</taxon>
        <taxon>Cressdnaviricota</taxon>
        <taxon>Repensiviricetes</taxon>
        <taxon>Geplafuvirales</taxon>
        <taxon>Geminiviridae</taxon>
        <taxon>Begomovirus</taxon>
        <taxon>Begomovirus loniceramusivi</taxon>
    </lineage>
</organism>
<comment type="subcellular location">
    <subcellularLocation>
        <location evidence="2 10">Host cytoplasm</location>
        <location evidence="2 10">Host perinuclear region</location>
    </subcellularLocation>
</comment>
<dbReference type="GO" id="GO:0052170">
    <property type="term" value="P:symbiont-mediated suppression of host innate immune response"/>
    <property type="evidence" value="ECO:0007669"/>
    <property type="project" value="UniProtKB-KW"/>
</dbReference>
<evidence type="ECO:0000256" key="10">
    <source>
        <dbReference type="RuleBase" id="RU364051"/>
    </source>
</evidence>
<accession>D3JWB9</accession>
<reference evidence="11" key="1">
    <citation type="journal article" date="2010" name="New Dis. Rep.">
        <title>First report of Horsegram yellow mosaic virus infecting Phaseolus vulgaris in Sri Lanka.</title>
        <authorList>
            <person name="Monger W.A."/>
            <person name="Harju V."/>
            <person name="Nixon T."/>
            <person name="Bennett S."/>
            <person name="Reeder R."/>
            <person name="Kelly P."/>
            <person name="Ariyarathne H.M."/>
        </authorList>
    </citation>
    <scope>NUCLEOTIDE SEQUENCE</scope>
    <source>
        <strain evidence="11">LK:09</strain>
    </source>
</reference>
<name>D3JWB9_9GEMI</name>
<keyword evidence="7" id="KW-1090">Inhibition of host innate immune response by virus</keyword>
<evidence type="ECO:0000256" key="9">
    <source>
        <dbReference type="ARBA" id="ARBA00023280"/>
    </source>
</evidence>
<evidence type="ECO:0000256" key="2">
    <source>
        <dbReference type="ARBA" id="ARBA00004407"/>
    </source>
</evidence>
<evidence type="ECO:0000256" key="1">
    <source>
        <dbReference type="ARBA" id="ARBA00003603"/>
    </source>
</evidence>
<keyword evidence="9" id="KW-0899">Viral immunoevasion</keyword>
<sequence>MWDPLLNDFPKTVHGFRCMLAIKYLEHVQENYSTNSVGFVYLTELIQLLRIRKHAKAELRYRLLYPGIQCSSETDLRHPPGAIGACGKCSCKCEKETVDQPPHVEETEILSVVSLS</sequence>
<comment type="similarity">
    <text evidence="3 10">Belongs to the geminiviridae protein AV2/V2 family.</text>
</comment>
<keyword evidence="6 10" id="KW-0945">Host-virus interaction</keyword>
<keyword evidence="5 10" id="KW-0941">Suppressor of RNA silencing</keyword>
<dbReference type="InterPro" id="IPR002511">
    <property type="entry name" value="Gemini_V2"/>
</dbReference>
<dbReference type="GO" id="GO:0060967">
    <property type="term" value="P:negative regulation of gene silencing by regulatory ncRNA"/>
    <property type="evidence" value="ECO:0007669"/>
    <property type="project" value="InterPro"/>
</dbReference>
<evidence type="ECO:0000313" key="11">
    <source>
        <dbReference type="EMBL" id="ADB96022.1"/>
    </source>
</evidence>
<evidence type="ECO:0000256" key="4">
    <source>
        <dbReference type="ARBA" id="ARBA00011105"/>
    </source>
</evidence>
<evidence type="ECO:0000256" key="5">
    <source>
        <dbReference type="ARBA" id="ARBA00022463"/>
    </source>
</evidence>
<dbReference type="GO" id="GO:0044220">
    <property type="term" value="C:host cell perinuclear region of cytoplasm"/>
    <property type="evidence" value="ECO:0007669"/>
    <property type="project" value="UniProtKB-SubCell"/>
</dbReference>
<dbReference type="EMBL" id="GU323321">
    <property type="protein sequence ID" value="ADB96022.1"/>
    <property type="molecule type" value="Genomic_DNA"/>
</dbReference>
<protein>
    <recommendedName>
        <fullName evidence="10">Protein V2</fullName>
    </recommendedName>
</protein>